<feature type="transmembrane region" description="Helical" evidence="8">
    <location>
        <begin position="358"/>
        <end position="384"/>
    </location>
</feature>
<keyword evidence="3" id="KW-0813">Transport</keyword>
<dbReference type="GO" id="GO:0005886">
    <property type="term" value="C:plasma membrane"/>
    <property type="evidence" value="ECO:0007669"/>
    <property type="project" value="TreeGrafter"/>
</dbReference>
<dbReference type="Pfam" id="PF14703">
    <property type="entry name" value="PHM7_cyt"/>
    <property type="match status" value="1"/>
</dbReference>
<reference evidence="12 13" key="1">
    <citation type="journal article" date="2023" name="Nat. Commun.">
        <title>Origin of minicircular mitochondrial genomes in red algae.</title>
        <authorList>
            <person name="Lee Y."/>
            <person name="Cho C.H."/>
            <person name="Lee Y.M."/>
            <person name="Park S.I."/>
            <person name="Yang J.H."/>
            <person name="West J.A."/>
            <person name="Bhattacharya D."/>
            <person name="Yoon H.S."/>
        </authorList>
    </citation>
    <scope>NUCLEOTIDE SEQUENCE [LARGE SCALE GENOMIC DNA]</scope>
    <source>
        <strain evidence="12 13">CCMP1338</strain>
        <tissue evidence="12">Whole cell</tissue>
    </source>
</reference>
<evidence type="ECO:0000256" key="1">
    <source>
        <dbReference type="ARBA" id="ARBA00004141"/>
    </source>
</evidence>
<feature type="region of interest" description="Disordered" evidence="7">
    <location>
        <begin position="751"/>
        <end position="776"/>
    </location>
</feature>
<protein>
    <recommendedName>
        <fullName evidence="14">CSC1/OSCA1-like 7TM region domain-containing protein</fullName>
    </recommendedName>
</protein>
<keyword evidence="6 8" id="KW-0472">Membrane</keyword>
<evidence type="ECO:0000259" key="10">
    <source>
        <dbReference type="Pfam" id="PF13967"/>
    </source>
</evidence>
<dbReference type="InterPro" id="IPR045122">
    <property type="entry name" value="Csc1-like"/>
</dbReference>
<evidence type="ECO:0008006" key="14">
    <source>
        <dbReference type="Google" id="ProtNLM"/>
    </source>
</evidence>
<comment type="caution">
    <text evidence="12">The sequence shown here is derived from an EMBL/GenBank/DDBJ whole genome shotgun (WGS) entry which is preliminary data.</text>
</comment>
<dbReference type="Pfam" id="PF13967">
    <property type="entry name" value="RSN1_TM"/>
    <property type="match status" value="1"/>
</dbReference>
<feature type="transmembrane region" description="Helical" evidence="8">
    <location>
        <begin position="582"/>
        <end position="598"/>
    </location>
</feature>
<evidence type="ECO:0000256" key="3">
    <source>
        <dbReference type="ARBA" id="ARBA00022448"/>
    </source>
</evidence>
<keyword evidence="13" id="KW-1185">Reference proteome</keyword>
<evidence type="ECO:0000259" key="11">
    <source>
        <dbReference type="Pfam" id="PF14703"/>
    </source>
</evidence>
<evidence type="ECO:0000256" key="7">
    <source>
        <dbReference type="SAM" id="MobiDB-lite"/>
    </source>
</evidence>
<dbReference type="InterPro" id="IPR027815">
    <property type="entry name" value="CSC1/OSCA1-like_cyt"/>
</dbReference>
<keyword evidence="5 8" id="KW-1133">Transmembrane helix</keyword>
<proteinExistence type="inferred from homology"/>
<feature type="domain" description="CSC1/OSCA1-like cytosolic" evidence="11">
    <location>
        <begin position="194"/>
        <end position="329"/>
    </location>
</feature>
<feature type="transmembrane region" description="Helical" evidence="8">
    <location>
        <begin position="509"/>
        <end position="534"/>
    </location>
</feature>
<evidence type="ECO:0000256" key="8">
    <source>
        <dbReference type="SAM" id="Phobius"/>
    </source>
</evidence>
<evidence type="ECO:0000256" key="6">
    <source>
        <dbReference type="ARBA" id="ARBA00023136"/>
    </source>
</evidence>
<comment type="subcellular location">
    <subcellularLocation>
        <location evidence="1">Membrane</location>
        <topology evidence="1">Multi-pass membrane protein</topology>
    </subcellularLocation>
</comment>
<organism evidence="12 13">
    <name type="scientific">Rhodosorus marinus</name>
    <dbReference type="NCBI Taxonomy" id="101924"/>
    <lineage>
        <taxon>Eukaryota</taxon>
        <taxon>Rhodophyta</taxon>
        <taxon>Stylonematophyceae</taxon>
        <taxon>Stylonematales</taxon>
        <taxon>Stylonemataceae</taxon>
        <taxon>Rhodosorus</taxon>
    </lineage>
</organism>
<feature type="transmembrane region" description="Helical" evidence="8">
    <location>
        <begin position="423"/>
        <end position="444"/>
    </location>
</feature>
<evidence type="ECO:0000256" key="4">
    <source>
        <dbReference type="ARBA" id="ARBA00022692"/>
    </source>
</evidence>
<dbReference type="GO" id="GO:0005227">
    <property type="term" value="F:calcium-activated cation channel activity"/>
    <property type="evidence" value="ECO:0007669"/>
    <property type="project" value="InterPro"/>
</dbReference>
<keyword evidence="4 8" id="KW-0812">Transmembrane</keyword>
<evidence type="ECO:0000256" key="2">
    <source>
        <dbReference type="ARBA" id="ARBA00007779"/>
    </source>
</evidence>
<dbReference type="PANTHER" id="PTHR13018">
    <property type="entry name" value="PROBABLE MEMBRANE PROTEIN DUF221-RELATED"/>
    <property type="match status" value="1"/>
</dbReference>
<dbReference type="InterPro" id="IPR003864">
    <property type="entry name" value="CSC1/OSCA1-like_7TM"/>
</dbReference>
<dbReference type="InterPro" id="IPR032880">
    <property type="entry name" value="CSC1/OSCA1-like_N"/>
</dbReference>
<dbReference type="EMBL" id="JAMWBK010000007">
    <property type="protein sequence ID" value="KAJ8903685.1"/>
    <property type="molecule type" value="Genomic_DNA"/>
</dbReference>
<dbReference type="Proteomes" id="UP001157974">
    <property type="component" value="Unassembled WGS sequence"/>
</dbReference>
<dbReference type="PANTHER" id="PTHR13018:SF5">
    <property type="entry name" value="RE44586P"/>
    <property type="match status" value="1"/>
</dbReference>
<feature type="transmembrane region" description="Helical" evidence="8">
    <location>
        <begin position="152"/>
        <end position="172"/>
    </location>
</feature>
<evidence type="ECO:0000313" key="13">
    <source>
        <dbReference type="Proteomes" id="UP001157974"/>
    </source>
</evidence>
<dbReference type="Pfam" id="PF02714">
    <property type="entry name" value="RSN1_7TM"/>
    <property type="match status" value="1"/>
</dbReference>
<feature type="transmembrane region" description="Helical" evidence="8">
    <location>
        <begin position="554"/>
        <end position="576"/>
    </location>
</feature>
<feature type="transmembrane region" description="Helical" evidence="8">
    <location>
        <begin position="464"/>
        <end position="489"/>
    </location>
</feature>
<feature type="transmembrane region" description="Helical" evidence="8">
    <location>
        <begin position="107"/>
        <end position="126"/>
    </location>
</feature>
<sequence>MVDSATVGLIYSAVIGIVVFLIFWVLFELLRCSRPHIFQFRKWIQDYEENFKEFRDENGEFVSYLPNQPPRGWFKWFSTSMKVTDHEIQQYIGYDASLYLMSLWNKIIFFSILAGITCIILIPVYATAPGQKAAGGVALLSMSNLETGSARFWATFIVDFVLAYISIIYALIECRSYVKRREQFRAENIAANYAVSVMDLRKDRNTAELVREDFEKVLPGEVDGVQLTYGSAYLRKRFNLYRAAQNQKEIAQYQIDNGKDGKRPRHHTVPCTCCCTGTVDSQEYWSEQQAKRGEEIETEQEKMDPKLVKPCDSAIVVFKTKKAASVAAQTKLFGMPLDSYTIMRLQAFKSVHWHGMRLSYFAGLGFSINLWVWLAVILILWVPITTAIMSLANLETLAEIDAFSWLADILSASEAVKGLIEGFLPPVITIVLALLPAILIVMFAGLERHPSLELAQNKQRTMRFIFLFFASFLYVVLAGTALEYLDILIQDPTQIVSFLAKAIPEQATFFLNYVLTACFIGNALALSQVVRMIVIPLFKKLFKTPRQRKGAQTFGALFNYVVFYSTTGLLSTITIIYSSMAPLINVFAVIYFLLTYVVQKHNLIYTHYCNYEHGGSMFWGNVQWNFVALYLKTLTMCGVMGLNEAIGPAIVSAINLIPLLVMHVYVNKRYGTVGWHGSLEMGSGKPAREEVNPNYVPQYKTPELWKISDVPLLKEPMDDLETEFYDAEEGALKDDLESQKIGEPEFEVVEEQPAGGEEAVAMPEEVDANVEQTTSV</sequence>
<evidence type="ECO:0000259" key="9">
    <source>
        <dbReference type="Pfam" id="PF02714"/>
    </source>
</evidence>
<comment type="similarity">
    <text evidence="2">Belongs to the CSC1 (TC 1.A.17) family.</text>
</comment>
<gene>
    <name evidence="12" type="ORF">NDN08_004786</name>
</gene>
<feature type="transmembrane region" description="Helical" evidence="8">
    <location>
        <begin position="6"/>
        <end position="27"/>
    </location>
</feature>
<feature type="domain" description="CSC1/OSCA1-like N-terminal transmembrane" evidence="10">
    <location>
        <begin position="9"/>
        <end position="169"/>
    </location>
</feature>
<accession>A0AAV8UM91</accession>
<evidence type="ECO:0000256" key="5">
    <source>
        <dbReference type="ARBA" id="ARBA00022989"/>
    </source>
</evidence>
<dbReference type="AlphaFoldDB" id="A0AAV8UM91"/>
<feature type="domain" description="CSC1/OSCA1-like 7TM region" evidence="9">
    <location>
        <begin position="370"/>
        <end position="640"/>
    </location>
</feature>
<evidence type="ECO:0000313" key="12">
    <source>
        <dbReference type="EMBL" id="KAJ8903685.1"/>
    </source>
</evidence>
<name>A0AAV8UM91_9RHOD</name>